<organism evidence="9 10">
    <name type="scientific">Fulvivirga kasyanovii</name>
    <dbReference type="NCBI Taxonomy" id="396812"/>
    <lineage>
        <taxon>Bacteria</taxon>
        <taxon>Pseudomonadati</taxon>
        <taxon>Bacteroidota</taxon>
        <taxon>Cytophagia</taxon>
        <taxon>Cytophagales</taxon>
        <taxon>Fulvivirgaceae</taxon>
        <taxon>Fulvivirga</taxon>
    </lineage>
</organism>
<keyword evidence="10" id="KW-1185">Reference proteome</keyword>
<gene>
    <name evidence="9" type="ORF">E1163_03485</name>
</gene>
<dbReference type="InterPro" id="IPR051395">
    <property type="entry name" value="Cytochrome_c_Peroxidase/MauG"/>
</dbReference>
<comment type="caution">
    <text evidence="9">The sequence shown here is derived from an EMBL/GenBank/DDBJ whole genome shotgun (WGS) entry which is preliminary data.</text>
</comment>
<evidence type="ECO:0000256" key="3">
    <source>
        <dbReference type="ARBA" id="ARBA00022723"/>
    </source>
</evidence>
<keyword evidence="5" id="KW-0560">Oxidoreductase</keyword>
<evidence type="ECO:0000256" key="1">
    <source>
        <dbReference type="ARBA" id="ARBA00004196"/>
    </source>
</evidence>
<dbReference type="InterPro" id="IPR036909">
    <property type="entry name" value="Cyt_c-like_dom_sf"/>
</dbReference>
<proteinExistence type="predicted"/>
<keyword evidence="6 7" id="KW-0408">Iron</keyword>
<name>A0ABW9RM73_9BACT</name>
<keyword evidence="2 7" id="KW-0349">Heme</keyword>
<dbReference type="RefSeq" id="WP_155169504.1">
    <property type="nucleotide sequence ID" value="NZ_BAAAFL010000053.1"/>
</dbReference>
<dbReference type="PROSITE" id="PS51007">
    <property type="entry name" value="CYTC"/>
    <property type="match status" value="2"/>
</dbReference>
<accession>A0ABW9RM73</accession>
<evidence type="ECO:0000259" key="8">
    <source>
        <dbReference type="PROSITE" id="PS51007"/>
    </source>
</evidence>
<dbReference type="SUPFAM" id="SSF46626">
    <property type="entry name" value="Cytochrome c"/>
    <property type="match status" value="2"/>
</dbReference>
<dbReference type="EMBL" id="SMLW01000347">
    <property type="protein sequence ID" value="MTI24000.1"/>
    <property type="molecule type" value="Genomic_DNA"/>
</dbReference>
<evidence type="ECO:0000256" key="2">
    <source>
        <dbReference type="ARBA" id="ARBA00022617"/>
    </source>
</evidence>
<dbReference type="Proteomes" id="UP000798808">
    <property type="component" value="Unassembled WGS sequence"/>
</dbReference>
<dbReference type="InterPro" id="IPR004852">
    <property type="entry name" value="Di-haem_cyt_c_peroxidsae"/>
</dbReference>
<dbReference type="Pfam" id="PF03150">
    <property type="entry name" value="CCP_MauG"/>
    <property type="match status" value="1"/>
</dbReference>
<evidence type="ECO:0000256" key="7">
    <source>
        <dbReference type="PROSITE-ProRule" id="PRU00433"/>
    </source>
</evidence>
<evidence type="ECO:0000313" key="10">
    <source>
        <dbReference type="Proteomes" id="UP000798808"/>
    </source>
</evidence>
<dbReference type="InterPro" id="IPR009056">
    <property type="entry name" value="Cyt_c-like_dom"/>
</dbReference>
<feature type="domain" description="Cytochrome c" evidence="8">
    <location>
        <begin position="303"/>
        <end position="435"/>
    </location>
</feature>
<evidence type="ECO:0000313" key="9">
    <source>
        <dbReference type="EMBL" id="MTI24000.1"/>
    </source>
</evidence>
<evidence type="ECO:0000256" key="5">
    <source>
        <dbReference type="ARBA" id="ARBA00023002"/>
    </source>
</evidence>
<keyword evidence="3 7" id="KW-0479">Metal-binding</keyword>
<dbReference type="PANTHER" id="PTHR30600">
    <property type="entry name" value="CYTOCHROME C PEROXIDASE-RELATED"/>
    <property type="match status" value="1"/>
</dbReference>
<evidence type="ECO:0000256" key="6">
    <source>
        <dbReference type="ARBA" id="ARBA00023004"/>
    </source>
</evidence>
<reference evidence="9 10" key="1">
    <citation type="submission" date="2019-02" db="EMBL/GenBank/DDBJ databases">
        <authorList>
            <person name="Goldberg S.R."/>
            <person name="Haltli B.A."/>
            <person name="Correa H."/>
            <person name="Russell K.G."/>
        </authorList>
    </citation>
    <scope>NUCLEOTIDE SEQUENCE [LARGE SCALE GENOMIC DNA]</scope>
    <source>
        <strain evidence="9 10">JCM 16186</strain>
    </source>
</reference>
<protein>
    <submittedName>
        <fullName evidence="9">Methylamine utilization protein</fullName>
    </submittedName>
</protein>
<evidence type="ECO:0000256" key="4">
    <source>
        <dbReference type="ARBA" id="ARBA00022729"/>
    </source>
</evidence>
<comment type="subcellular location">
    <subcellularLocation>
        <location evidence="1">Cell envelope</location>
    </subcellularLocation>
</comment>
<feature type="domain" description="Cytochrome c" evidence="8">
    <location>
        <begin position="454"/>
        <end position="596"/>
    </location>
</feature>
<sequence length="614" mass="69567">MNIHFPILYKGACLLGLFILLSACSAKERAAEKPIPLQMQDQYLQDLEETLLAVDRMKQTDDADSLRSIFFEARLKFKQTEPLMAFFKASAYKALNQPNLMIVHEGGNGIENEPPQGFQVVEELLAEDSLDMDVIRAEVANIYRTLQLEKANVNIAVSSDYHFLWLLRDSFMRIMALGISGFDSPMFHHSLPENKQVLLSLMDYLELHRSKFQDKQLYDQWMVELKQGAESLDQQDFDTFDRYSFIKNHIHPLLSLWKRTATDWNVNFPFETKLNYEAETFFDTATFNTAKFAPSYSPKPSKEIASLGKQLFFDKNLSGSKTMSCATCHQPEKYFTDGLPKSKANDGQALSRNSPTLLYSALQNNQFYDARVANLENQIMDVVNSEREFHSDLNRLKETVESSEAYKARFKALYKDSVTSRNIRNAIAQYIRTLVPFNSKFDRNISDKENSLTTSEINGFNLFMGKAGCGTCHFAPVFNGTVPPSFSHTELEVLGVPELAVFASATIDPDSGRFNLFKAELKKFAFKTPTVRNVSRTAPYMHNGVYNTLEEVVKFYNLGGGSGIGIDLHNQTLPPDTLGLTDQEISDIIHFMQSLEDDITTSPALISMGSDEYH</sequence>
<dbReference type="PANTHER" id="PTHR30600:SF10">
    <property type="entry name" value="BLL6722 PROTEIN"/>
    <property type="match status" value="1"/>
</dbReference>
<keyword evidence="4" id="KW-0732">Signal</keyword>
<dbReference type="Gene3D" id="1.10.760.10">
    <property type="entry name" value="Cytochrome c-like domain"/>
    <property type="match status" value="2"/>
</dbReference>